<evidence type="ECO:0000313" key="2">
    <source>
        <dbReference type="Proteomes" id="UP001433508"/>
    </source>
</evidence>
<dbReference type="Proteomes" id="UP001433508">
    <property type="component" value="Unassembled WGS sequence"/>
</dbReference>
<name>A0ACC3TB09_LIPKO</name>
<sequence>MAASNSRLPSNKVTDRAGPLPSDSNLSVPTGRKYSQAGYSSADPSEYESETPKEDAQDYQQRIVHEQSPPAANPHGIQHRRLSHRHVGHNRPSIQDTKWKLYDPQPLLSNLVHHDKHTPAEGDQPKSPEPQRAKHHLWHRYHHAATTTQSQPDNNLPSAGSGIDRPPMQFRTPTYDKSHYTFSAAGNNTRLLLQQDNILSPPLFSPHERPWTQDMDQFPGPDDEADTESDNSPPKPLFLRRRSSTNYQTELNARRAEGRSNSDEFADNDVSSTTTTSYVKALEDRISAIKIGGRRDDHAVATVPPPTTGHQYRMALPSKHHTNTFYDAEFSRGSQESDEVRPLHVGERLHGSQTSNHEDIPSELEDDLLRRKSADGEFESIEAFAMAGSVRPDTANDGSVPTRPSLPNRQKTFDYNDYRNHFHGLLMTPEEEKKPGFSCTD</sequence>
<proteinExistence type="predicted"/>
<evidence type="ECO:0000313" key="1">
    <source>
        <dbReference type="EMBL" id="KAK9240954.1"/>
    </source>
</evidence>
<accession>A0ACC3TB09</accession>
<keyword evidence="2" id="KW-1185">Reference proteome</keyword>
<reference evidence="2" key="1">
    <citation type="journal article" date="2024" name="Front. Bioeng. Biotechnol.">
        <title>Genome-scale model development and genomic sequencing of the oleaginous clade Lipomyces.</title>
        <authorList>
            <person name="Czajka J.J."/>
            <person name="Han Y."/>
            <person name="Kim J."/>
            <person name="Mondo S.J."/>
            <person name="Hofstad B.A."/>
            <person name="Robles A."/>
            <person name="Haridas S."/>
            <person name="Riley R."/>
            <person name="LaButti K."/>
            <person name="Pangilinan J."/>
            <person name="Andreopoulos W."/>
            <person name="Lipzen A."/>
            <person name="Yan J."/>
            <person name="Wang M."/>
            <person name="Ng V."/>
            <person name="Grigoriev I.V."/>
            <person name="Spatafora J.W."/>
            <person name="Magnuson J.K."/>
            <person name="Baker S.E."/>
            <person name="Pomraning K.R."/>
        </authorList>
    </citation>
    <scope>NUCLEOTIDE SEQUENCE [LARGE SCALE GENOMIC DNA]</scope>
    <source>
        <strain evidence="2">CBS 7786</strain>
    </source>
</reference>
<protein>
    <submittedName>
        <fullName evidence="1">Uncharacterized protein</fullName>
    </submittedName>
</protein>
<comment type="caution">
    <text evidence="1">The sequence shown here is derived from an EMBL/GenBank/DDBJ whole genome shotgun (WGS) entry which is preliminary data.</text>
</comment>
<gene>
    <name evidence="1" type="ORF">V1525DRAFT_393259</name>
</gene>
<dbReference type="EMBL" id="MU971336">
    <property type="protein sequence ID" value="KAK9240954.1"/>
    <property type="molecule type" value="Genomic_DNA"/>
</dbReference>
<organism evidence="1 2">
    <name type="scientific">Lipomyces kononenkoae</name>
    <name type="common">Yeast</name>
    <dbReference type="NCBI Taxonomy" id="34357"/>
    <lineage>
        <taxon>Eukaryota</taxon>
        <taxon>Fungi</taxon>
        <taxon>Dikarya</taxon>
        <taxon>Ascomycota</taxon>
        <taxon>Saccharomycotina</taxon>
        <taxon>Lipomycetes</taxon>
        <taxon>Lipomycetales</taxon>
        <taxon>Lipomycetaceae</taxon>
        <taxon>Lipomyces</taxon>
    </lineage>
</organism>